<feature type="transmembrane region" description="Helical" evidence="1">
    <location>
        <begin position="32"/>
        <end position="52"/>
    </location>
</feature>
<organism evidence="2 3">
    <name type="scientific">Staphylococcus kloosii</name>
    <dbReference type="NCBI Taxonomy" id="29384"/>
    <lineage>
        <taxon>Bacteria</taxon>
        <taxon>Bacillati</taxon>
        <taxon>Bacillota</taxon>
        <taxon>Bacilli</taxon>
        <taxon>Bacillales</taxon>
        <taxon>Staphylococcaceae</taxon>
        <taxon>Staphylococcus</taxon>
    </lineage>
</organism>
<dbReference type="RefSeq" id="WP_061854493.1">
    <property type="nucleotide sequence ID" value="NZ_LUGM01000002.1"/>
</dbReference>
<gene>
    <name evidence="2" type="ORF">A0131_05905</name>
</gene>
<evidence type="ECO:0008006" key="4">
    <source>
        <dbReference type="Google" id="ProtNLM"/>
    </source>
</evidence>
<keyword evidence="1" id="KW-1133">Transmembrane helix</keyword>
<keyword evidence="1" id="KW-0472">Membrane</keyword>
<feature type="transmembrane region" description="Helical" evidence="1">
    <location>
        <begin position="59"/>
        <end position="84"/>
    </location>
</feature>
<proteinExistence type="predicted"/>
<dbReference type="EMBL" id="LUGM01000002">
    <property type="protein sequence ID" value="KYH14309.1"/>
    <property type="molecule type" value="Genomic_DNA"/>
</dbReference>
<accession>A0A151A4G9</accession>
<dbReference type="Proteomes" id="UP000075418">
    <property type="component" value="Unassembled WGS sequence"/>
</dbReference>
<evidence type="ECO:0000256" key="1">
    <source>
        <dbReference type="SAM" id="Phobius"/>
    </source>
</evidence>
<sequence length="97" mass="10685">MNLVILLGVLAPVIYLMVKVVSNTAINKKITINTIVIAMIGMLLAAIVMVVVNKPIYLIYYIVASIFAGIIWGVILCGCCFFYQKLNSAFSNKKKDI</sequence>
<dbReference type="AlphaFoldDB" id="A0A151A4G9"/>
<evidence type="ECO:0000313" key="3">
    <source>
        <dbReference type="Proteomes" id="UP000075418"/>
    </source>
</evidence>
<comment type="caution">
    <text evidence="2">The sequence shown here is derived from an EMBL/GenBank/DDBJ whole genome shotgun (WGS) entry which is preliminary data.</text>
</comment>
<reference evidence="2 3" key="1">
    <citation type="submission" date="2016-02" db="EMBL/GenBank/DDBJ databases">
        <title>Draft genome sequence of hydrocarbon degrading Staphylococcus saprophyticus Strain CNV2, isolated from crude-oil contaminated soil from Noonmati Oil Refinery, Guwahati, Assam, India.</title>
        <authorList>
            <person name="Mukherjee A."/>
            <person name="Chettri B."/>
            <person name="Langpoklakpam J."/>
            <person name="Singh A.K."/>
            <person name="Chattopadhyay D.J."/>
        </authorList>
    </citation>
    <scope>NUCLEOTIDE SEQUENCE [LARGE SCALE GENOMIC DNA]</scope>
    <source>
        <strain evidence="2 3">CNV2</strain>
    </source>
</reference>
<evidence type="ECO:0000313" key="2">
    <source>
        <dbReference type="EMBL" id="KYH14309.1"/>
    </source>
</evidence>
<keyword evidence="1" id="KW-0812">Transmembrane</keyword>
<name>A0A151A4G9_9STAP</name>
<protein>
    <recommendedName>
        <fullName evidence="4">YesK-like protein</fullName>
    </recommendedName>
</protein>